<dbReference type="GO" id="GO:0006508">
    <property type="term" value="P:proteolysis"/>
    <property type="evidence" value="ECO:0007669"/>
    <property type="project" value="UniProtKB-KW"/>
</dbReference>
<dbReference type="PANTHER" id="PTHR32060:SF30">
    <property type="entry name" value="CARBOXY-TERMINAL PROCESSING PROTEASE CTPA"/>
    <property type="match status" value="1"/>
</dbReference>
<dbReference type="SMART" id="SM00245">
    <property type="entry name" value="TSPc"/>
    <property type="match status" value="1"/>
</dbReference>
<dbReference type="InterPro" id="IPR036034">
    <property type="entry name" value="PDZ_sf"/>
</dbReference>
<evidence type="ECO:0000256" key="2">
    <source>
        <dbReference type="ARBA" id="ARBA00022670"/>
    </source>
</evidence>
<proteinExistence type="inferred from homology"/>
<organism evidence="8 9">
    <name type="scientific">Agathobacter ruminis</name>
    <dbReference type="NCBI Taxonomy" id="1712665"/>
    <lineage>
        <taxon>Bacteria</taxon>
        <taxon>Bacillati</taxon>
        <taxon>Bacillota</taxon>
        <taxon>Clostridia</taxon>
        <taxon>Lachnospirales</taxon>
        <taxon>Lachnospiraceae</taxon>
        <taxon>Agathobacter</taxon>
    </lineage>
</organism>
<evidence type="ECO:0000256" key="4">
    <source>
        <dbReference type="ARBA" id="ARBA00022825"/>
    </source>
</evidence>
<dbReference type="GO" id="GO:0004175">
    <property type="term" value="F:endopeptidase activity"/>
    <property type="evidence" value="ECO:0007669"/>
    <property type="project" value="TreeGrafter"/>
</dbReference>
<gene>
    <name evidence="8" type="ORF">CSX02_13335</name>
</gene>
<dbReference type="EMBL" id="PDYG01000135">
    <property type="protein sequence ID" value="PHU36258.1"/>
    <property type="molecule type" value="Genomic_DNA"/>
</dbReference>
<dbReference type="Pfam" id="PF13180">
    <property type="entry name" value="PDZ_2"/>
    <property type="match status" value="1"/>
</dbReference>
<comment type="caution">
    <text evidence="8">The sequence shown here is derived from an EMBL/GenBank/DDBJ whole genome shotgun (WGS) entry which is preliminary data.</text>
</comment>
<protein>
    <submittedName>
        <fullName evidence="8">Peptidase S41</fullName>
    </submittedName>
</protein>
<keyword evidence="2 5" id="KW-0645">Protease</keyword>
<reference evidence="8 9" key="2">
    <citation type="submission" date="2017-10" db="EMBL/GenBank/DDBJ databases">
        <authorList>
            <person name="Banno H."/>
            <person name="Chua N.-H."/>
        </authorList>
    </citation>
    <scope>NUCLEOTIDE SEQUENCE [LARGE SCALE GENOMIC DNA]</scope>
    <source>
        <strain evidence="8 9">JK623</strain>
    </source>
</reference>
<dbReference type="GO" id="GO:0007165">
    <property type="term" value="P:signal transduction"/>
    <property type="evidence" value="ECO:0007669"/>
    <property type="project" value="TreeGrafter"/>
</dbReference>
<evidence type="ECO:0000256" key="1">
    <source>
        <dbReference type="ARBA" id="ARBA00009179"/>
    </source>
</evidence>
<keyword evidence="6" id="KW-0812">Transmembrane</keyword>
<dbReference type="InterPro" id="IPR005151">
    <property type="entry name" value="Tail-specific_protease"/>
</dbReference>
<dbReference type="PROSITE" id="PS50106">
    <property type="entry name" value="PDZ"/>
    <property type="match status" value="1"/>
</dbReference>
<dbReference type="CDD" id="cd07560">
    <property type="entry name" value="Peptidase_S41_CPP"/>
    <property type="match status" value="1"/>
</dbReference>
<feature type="transmembrane region" description="Helical" evidence="6">
    <location>
        <begin position="38"/>
        <end position="61"/>
    </location>
</feature>
<dbReference type="Gene3D" id="3.30.750.44">
    <property type="match status" value="1"/>
</dbReference>
<dbReference type="AlphaFoldDB" id="A0A2G3DYY5"/>
<dbReference type="Gene3D" id="2.30.42.10">
    <property type="match status" value="1"/>
</dbReference>
<keyword evidence="9" id="KW-1185">Reference proteome</keyword>
<dbReference type="GO" id="GO:0030288">
    <property type="term" value="C:outer membrane-bounded periplasmic space"/>
    <property type="evidence" value="ECO:0007669"/>
    <property type="project" value="TreeGrafter"/>
</dbReference>
<keyword evidence="6" id="KW-1133">Transmembrane helix</keyword>
<evidence type="ECO:0000259" key="7">
    <source>
        <dbReference type="PROSITE" id="PS50106"/>
    </source>
</evidence>
<sequence length="443" mass="48894">MDQNHIDQNTTDQNITDQNITEQNITEQKPKRTFAKGMGLGAIIGAVSSLVIAAVAIVIYVKVTHSYIAIGVGDLSVVQNKDEQGLIDEKTAFKISEISSYIDLYYTGEYTADQERDGMLHGLVNSLGDPYAAYFNETEYKDFMVSNTGEYAGIGATLSQDKETKEVTIVKVYEGTPAEEAGLKAGDQIVTVGEIDSTTKELSDLVSQIRGEEGTKVTLTVYRKSDDSTFTIEVERKNIVLPSVEYSMLDNKIGYIQISQFQSDTDEQFDKALEDLEKQGMEKMIIDLRDNPGGLLDSVVNICDRILPEGTIVYTEDKMGKKVTYSSDKKCIDYPMVVLVNGNSASASEIFAGAIKDYEYGTLIGTKTFGKGIVQSIFNLSNGDGLKITTANYFTPKGNFIHKVGIEPDIELEYKFLGKEGDAYDKTLDNQLIRAQEYLTKGK</sequence>
<dbReference type="SUPFAM" id="SSF50156">
    <property type="entry name" value="PDZ domain-like"/>
    <property type="match status" value="1"/>
</dbReference>
<dbReference type="PANTHER" id="PTHR32060">
    <property type="entry name" value="TAIL-SPECIFIC PROTEASE"/>
    <property type="match status" value="1"/>
</dbReference>
<dbReference type="InterPro" id="IPR029045">
    <property type="entry name" value="ClpP/crotonase-like_dom_sf"/>
</dbReference>
<accession>A0A2G3DYY5</accession>
<dbReference type="SMART" id="SM00228">
    <property type="entry name" value="PDZ"/>
    <property type="match status" value="1"/>
</dbReference>
<dbReference type="Pfam" id="PF03572">
    <property type="entry name" value="Peptidase_S41"/>
    <property type="match status" value="1"/>
</dbReference>
<dbReference type="Gene3D" id="3.90.226.10">
    <property type="entry name" value="2-enoyl-CoA Hydratase, Chain A, domain 1"/>
    <property type="match status" value="1"/>
</dbReference>
<dbReference type="InterPro" id="IPR001478">
    <property type="entry name" value="PDZ"/>
</dbReference>
<evidence type="ECO:0000256" key="5">
    <source>
        <dbReference type="RuleBase" id="RU004404"/>
    </source>
</evidence>
<evidence type="ECO:0000256" key="3">
    <source>
        <dbReference type="ARBA" id="ARBA00022801"/>
    </source>
</evidence>
<reference evidence="8 9" key="1">
    <citation type="submission" date="2017-10" db="EMBL/GenBank/DDBJ databases">
        <title>Resolving the taxonomy of Roseburia spp., Eubacterium rectale and Agathobacter spp. through phylogenomic analysis.</title>
        <authorList>
            <person name="Sheridan P.O."/>
            <person name="Walker A.W."/>
            <person name="Duncan S.H."/>
            <person name="Scott K.P."/>
            <person name="Toole P.W.O."/>
            <person name="Luis P."/>
            <person name="Flint H.J."/>
        </authorList>
    </citation>
    <scope>NUCLEOTIDE SEQUENCE [LARGE SCALE GENOMIC DNA]</scope>
    <source>
        <strain evidence="8 9">JK623</strain>
    </source>
</reference>
<keyword evidence="6" id="KW-0472">Membrane</keyword>
<dbReference type="GO" id="GO:0008236">
    <property type="term" value="F:serine-type peptidase activity"/>
    <property type="evidence" value="ECO:0007669"/>
    <property type="project" value="UniProtKB-KW"/>
</dbReference>
<evidence type="ECO:0000313" key="8">
    <source>
        <dbReference type="EMBL" id="PHU36258.1"/>
    </source>
</evidence>
<dbReference type="InterPro" id="IPR004447">
    <property type="entry name" value="Peptidase_S41A"/>
</dbReference>
<dbReference type="CDD" id="cd06782">
    <property type="entry name" value="cpPDZ_CPP-like"/>
    <property type="match status" value="1"/>
</dbReference>
<dbReference type="SUPFAM" id="SSF52096">
    <property type="entry name" value="ClpP/crotonase"/>
    <property type="match status" value="1"/>
</dbReference>
<keyword evidence="3 5" id="KW-0378">Hydrolase</keyword>
<feature type="domain" description="PDZ" evidence="7">
    <location>
        <begin position="140"/>
        <end position="225"/>
    </location>
</feature>
<evidence type="ECO:0000256" key="6">
    <source>
        <dbReference type="SAM" id="Phobius"/>
    </source>
</evidence>
<keyword evidence="4 5" id="KW-0720">Serine protease</keyword>
<comment type="similarity">
    <text evidence="1 5">Belongs to the peptidase S41A family.</text>
</comment>
<dbReference type="RefSeq" id="WP_099387040.1">
    <property type="nucleotide sequence ID" value="NZ_JANSWH010000040.1"/>
</dbReference>
<name>A0A2G3DYY5_9FIRM</name>
<evidence type="ECO:0000313" key="9">
    <source>
        <dbReference type="Proteomes" id="UP000224563"/>
    </source>
</evidence>
<dbReference type="NCBIfam" id="TIGR00225">
    <property type="entry name" value="prc"/>
    <property type="match status" value="1"/>
</dbReference>
<dbReference type="Proteomes" id="UP000224563">
    <property type="component" value="Unassembled WGS sequence"/>
</dbReference>